<gene>
    <name evidence="2" type="ORF">MYAM1_003197</name>
</gene>
<evidence type="ECO:0000313" key="2">
    <source>
        <dbReference type="EMBL" id="WFD00448.1"/>
    </source>
</evidence>
<organism evidence="2 3">
    <name type="scientific">Malassezia yamatoensis</name>
    <dbReference type="NCBI Taxonomy" id="253288"/>
    <lineage>
        <taxon>Eukaryota</taxon>
        <taxon>Fungi</taxon>
        <taxon>Dikarya</taxon>
        <taxon>Basidiomycota</taxon>
        <taxon>Ustilaginomycotina</taxon>
        <taxon>Malasseziomycetes</taxon>
        <taxon>Malasseziales</taxon>
        <taxon>Malasseziaceae</taxon>
        <taxon>Malassezia</taxon>
    </lineage>
</organism>
<dbReference type="Proteomes" id="UP001219567">
    <property type="component" value="Chromosome 5"/>
</dbReference>
<evidence type="ECO:0000256" key="1">
    <source>
        <dbReference type="SAM" id="MobiDB-lite"/>
    </source>
</evidence>
<dbReference type="InterPro" id="IPR009003">
    <property type="entry name" value="Peptidase_S1_PA"/>
</dbReference>
<dbReference type="EMBL" id="CP119947">
    <property type="protein sequence ID" value="WFD00448.1"/>
    <property type="molecule type" value="Genomic_DNA"/>
</dbReference>
<keyword evidence="3" id="KW-1185">Reference proteome</keyword>
<protein>
    <submittedName>
        <fullName evidence="2">Uncharacterized protein</fullName>
    </submittedName>
</protein>
<evidence type="ECO:0000313" key="3">
    <source>
        <dbReference type="Proteomes" id="UP001219567"/>
    </source>
</evidence>
<dbReference type="SUPFAM" id="SSF50494">
    <property type="entry name" value="Trypsin-like serine proteases"/>
    <property type="match status" value="1"/>
</dbReference>
<feature type="region of interest" description="Disordered" evidence="1">
    <location>
        <begin position="172"/>
        <end position="193"/>
    </location>
</feature>
<feature type="compositionally biased region" description="Basic and acidic residues" evidence="1">
    <location>
        <begin position="109"/>
        <end position="123"/>
    </location>
</feature>
<accession>A0AAJ5YZL6</accession>
<reference evidence="2 3" key="1">
    <citation type="submission" date="2023-03" db="EMBL/GenBank/DDBJ databases">
        <title>Mating type loci evolution in Malassezia.</title>
        <authorList>
            <person name="Coelho M.A."/>
        </authorList>
    </citation>
    <scope>NUCLEOTIDE SEQUENCE [LARGE SCALE GENOMIC DNA]</scope>
    <source>
        <strain evidence="2 3">CBS 9725</strain>
    </source>
</reference>
<sequence>MPINPKTSVDHIFGFVPPDMPAETSLDAKPADDAELLKRLLNARNFKGDFEGDRARIEKLRGDMTGSSRRSTNLPASSHSIVQVLEDARLRVASEYELHPSDQEASSTSRHDIEEPHPVDNSERPTSVMERYVISAARAMHEEASMYNTATLIQLEKALSDNVNEQLSIELPYESTPKPERKTRLTSATSTDEDIATASDDGVVLLCFVDEIGSGNERVSMCTGFAVSGKDQVSNEGSKPSGALVVSCVHTLENATLHAEQRNSRGLAIAMTRQGTIYPVQTLLSNLPDADLSLLQLADTPIHFDPETNRIHPAEASAFRTLPVSPYPAVNSTELAVSSFGGWLPSNGDAAQTQGSQALALTQPEISRNRWARARLIGYKDAMGRIAETGTYDELAQLCFQLREDAPETPKALHRANLIQSMTNFPVPGSSGGPVVDVESGSVVGVVRGHRTSQVDGSWGDAVPAEKIFEFFALPGFGKHR</sequence>
<dbReference type="Pfam" id="PF13365">
    <property type="entry name" value="Trypsin_2"/>
    <property type="match status" value="1"/>
</dbReference>
<name>A0AAJ5YZL6_9BASI</name>
<feature type="region of interest" description="Disordered" evidence="1">
    <location>
        <begin position="98"/>
        <end position="126"/>
    </location>
</feature>
<dbReference type="AlphaFoldDB" id="A0AAJ5YZL6"/>
<proteinExistence type="predicted"/>